<dbReference type="EMBL" id="CAJZBQ010000044">
    <property type="protein sequence ID" value="CAG9327913.1"/>
    <property type="molecule type" value="Genomic_DNA"/>
</dbReference>
<comment type="caution">
    <text evidence="2">The sequence shown here is derived from an EMBL/GenBank/DDBJ whole genome shotgun (WGS) entry which is preliminary data.</text>
</comment>
<keyword evidence="3" id="KW-1185">Reference proteome</keyword>
<accession>A0AAU9JKZ1</accession>
<evidence type="ECO:0000313" key="2">
    <source>
        <dbReference type="EMBL" id="CAG9327913.1"/>
    </source>
</evidence>
<protein>
    <submittedName>
        <fullName evidence="2">Uncharacterized protein</fullName>
    </submittedName>
</protein>
<organism evidence="2 3">
    <name type="scientific">Blepharisma stoltei</name>
    <dbReference type="NCBI Taxonomy" id="1481888"/>
    <lineage>
        <taxon>Eukaryota</taxon>
        <taxon>Sar</taxon>
        <taxon>Alveolata</taxon>
        <taxon>Ciliophora</taxon>
        <taxon>Postciliodesmatophora</taxon>
        <taxon>Heterotrichea</taxon>
        <taxon>Heterotrichida</taxon>
        <taxon>Blepharismidae</taxon>
        <taxon>Blepharisma</taxon>
    </lineage>
</organism>
<feature type="coiled-coil region" evidence="1">
    <location>
        <begin position="126"/>
        <end position="153"/>
    </location>
</feature>
<evidence type="ECO:0000256" key="1">
    <source>
        <dbReference type="SAM" id="Coils"/>
    </source>
</evidence>
<name>A0AAU9JKZ1_9CILI</name>
<sequence>MMDDSLNYLEEDSIICINSPTQRSSDIKGSMGLDFNKIQNDKNPPQIFTQNHFHSYSCSTVIPTETHSSLKLPIKTQRQGQVFERLVQDVNARHELKAKIEESNKILENQKVLEFKSKKRISLKEKDDLYNRLVEDENRREKIKREMQAIAEAQELEILKKKKLLTKKEVNVLLDRLHGYHEKKKEWLEAIEKEKIKLEQLKLKELESFTPRKTRDSDLFQRLSIPKSPRSFLESKVRWSLK</sequence>
<dbReference type="Proteomes" id="UP001162131">
    <property type="component" value="Unassembled WGS sequence"/>
</dbReference>
<reference evidence="2" key="1">
    <citation type="submission" date="2021-09" db="EMBL/GenBank/DDBJ databases">
        <authorList>
            <consortium name="AG Swart"/>
            <person name="Singh M."/>
            <person name="Singh A."/>
            <person name="Seah K."/>
            <person name="Emmerich C."/>
        </authorList>
    </citation>
    <scope>NUCLEOTIDE SEQUENCE</scope>
    <source>
        <strain evidence="2">ATCC30299</strain>
    </source>
</reference>
<evidence type="ECO:0000313" key="3">
    <source>
        <dbReference type="Proteomes" id="UP001162131"/>
    </source>
</evidence>
<proteinExistence type="predicted"/>
<keyword evidence="1" id="KW-0175">Coiled coil</keyword>
<dbReference type="AlphaFoldDB" id="A0AAU9JKZ1"/>
<gene>
    <name evidence="2" type="ORF">BSTOLATCC_MIC44533</name>
</gene>